<proteinExistence type="predicted"/>
<evidence type="ECO:0000313" key="3">
    <source>
        <dbReference type="Proteomes" id="UP000502179"/>
    </source>
</evidence>
<name>A0A6G7PYG6_9BACT</name>
<dbReference type="KEGG" id="tav:G4V39_10400"/>
<feature type="compositionally biased region" description="Basic residues" evidence="1">
    <location>
        <begin position="39"/>
        <end position="53"/>
    </location>
</feature>
<gene>
    <name evidence="2" type="ORF">G4V39_10400</name>
</gene>
<reference evidence="2 3" key="1">
    <citation type="submission" date="2020-02" db="EMBL/GenBank/DDBJ databases">
        <title>Genome analysis of Thermosulfuriphilus ammonigenes ST65T, an anaerobic thermophilic chemolithoautotrophic bacterium isolated from a deep-sea hydrothermal vent.</title>
        <authorList>
            <person name="Slobodkina G."/>
            <person name="Allioux M."/>
            <person name="Merkel A."/>
            <person name="Alain K."/>
            <person name="Jebbar M."/>
            <person name="Slobodkin A."/>
        </authorList>
    </citation>
    <scope>NUCLEOTIDE SEQUENCE [LARGE SCALE GENOMIC DNA]</scope>
    <source>
        <strain evidence="2 3">ST65</strain>
    </source>
</reference>
<dbReference type="Proteomes" id="UP000502179">
    <property type="component" value="Chromosome"/>
</dbReference>
<accession>A0A6G7PYG6</accession>
<keyword evidence="3" id="KW-1185">Reference proteome</keyword>
<dbReference type="EMBL" id="CP048877">
    <property type="protein sequence ID" value="QIJ72660.1"/>
    <property type="molecule type" value="Genomic_DNA"/>
</dbReference>
<sequence length="53" mass="6297">MDSLISKVRPVIPQPALKSERDRVIKKRSQEEKREGDRRRAKKGKKRRLDITI</sequence>
<feature type="region of interest" description="Disordered" evidence="1">
    <location>
        <begin position="1"/>
        <end position="53"/>
    </location>
</feature>
<organism evidence="2 3">
    <name type="scientific">Thermosulfuriphilus ammonigenes</name>
    <dbReference type="NCBI Taxonomy" id="1936021"/>
    <lineage>
        <taxon>Bacteria</taxon>
        <taxon>Pseudomonadati</taxon>
        <taxon>Thermodesulfobacteriota</taxon>
        <taxon>Thermodesulfobacteria</taxon>
        <taxon>Thermodesulfobacteriales</taxon>
        <taxon>Thermodesulfobacteriaceae</taxon>
        <taxon>Thermosulfuriphilus</taxon>
    </lineage>
</organism>
<feature type="compositionally biased region" description="Basic and acidic residues" evidence="1">
    <location>
        <begin position="18"/>
        <end position="38"/>
    </location>
</feature>
<dbReference type="RefSeq" id="WP_166032876.1">
    <property type="nucleotide sequence ID" value="NZ_CP048877.1"/>
</dbReference>
<protein>
    <submittedName>
        <fullName evidence="2">Uncharacterized protein</fullName>
    </submittedName>
</protein>
<evidence type="ECO:0000313" key="2">
    <source>
        <dbReference type="EMBL" id="QIJ72660.1"/>
    </source>
</evidence>
<dbReference type="AlphaFoldDB" id="A0A6G7PYG6"/>
<evidence type="ECO:0000256" key="1">
    <source>
        <dbReference type="SAM" id="MobiDB-lite"/>
    </source>
</evidence>